<dbReference type="SUPFAM" id="SSF52540">
    <property type="entry name" value="P-loop containing nucleoside triphosphate hydrolases"/>
    <property type="match status" value="1"/>
</dbReference>
<dbReference type="GO" id="GO:0005737">
    <property type="term" value="C:cytoplasm"/>
    <property type="evidence" value="ECO:0007669"/>
    <property type="project" value="TreeGrafter"/>
</dbReference>
<dbReference type="GO" id="GO:0003678">
    <property type="term" value="F:DNA helicase activity"/>
    <property type="evidence" value="ECO:0007669"/>
    <property type="project" value="TreeGrafter"/>
</dbReference>
<dbReference type="InterPro" id="IPR048333">
    <property type="entry name" value="HA2_WH"/>
</dbReference>
<dbReference type="PROSITE" id="PS51194">
    <property type="entry name" value="HELICASE_CTER"/>
    <property type="match status" value="1"/>
</dbReference>
<evidence type="ECO:0000256" key="2">
    <source>
        <dbReference type="ARBA" id="ARBA00022741"/>
    </source>
</evidence>
<dbReference type="Gene3D" id="1.20.120.1080">
    <property type="match status" value="1"/>
</dbReference>
<comment type="similarity">
    <text evidence="7">Belongs to the DExH box helicase family.</text>
</comment>
<feature type="compositionally biased region" description="Polar residues" evidence="8">
    <location>
        <begin position="183"/>
        <end position="201"/>
    </location>
</feature>
<feature type="region of interest" description="Disordered" evidence="8">
    <location>
        <begin position="1"/>
        <end position="27"/>
    </location>
</feature>
<accession>A0A821LJT7</accession>
<dbReference type="InterPro" id="IPR001650">
    <property type="entry name" value="Helicase_C-like"/>
</dbReference>
<name>A0A821LJT7_9NEOP</name>
<dbReference type="Pfam" id="PF04408">
    <property type="entry name" value="WHD_HA2"/>
    <property type="match status" value="1"/>
</dbReference>
<sequence length="1135" mass="128853">MSNSRGSWYSPGGRRFQGNRGRLTSSIPPGLKGREIVRYYKNLNKEYQKKNVVINLTIPSAIISAINKNLMFIETIAKTENIELPFTNIFESLMKPKTESIKRKESPNPEEYDVADKRYKEGTNISLKNVLVPNFKTDTYVNENEKMLLNVKAEIHNEVRDEPSSLISMPDYIPIKSESCSLSTPNNKPFKSEPSSLSTLNDIPIKTEPSSVSMSDYIPIKKEPSSLSIPDCIPFKNENIMNDCLNSERILGLRVRHYKYGYQDIITGTFDEKLAEALTQGIQITSYNDGIRKLNHDYYKEYNEMVGKLSYNKMLQFRETLPAYKKKEDILDNIDKSQVLVISGETGCGKSTQIPQLILDRAMNNKTGANIRILVTQPRRIAASSLAMRVAKERAEMLGNSVGYSVRLEKVESRPRGSIIFCTTGVLLTELEVNQALSNYSHIILDEVHERDTHVDLAMAVLKQILKKRTDLKLILMSATLDAEALSTYFDNCPVVFIEGLTYPVTDVYLEDILKLTHYQIQKEVLKKHKKQKWKKFEKKVKAREANEMEQYIQHNAEIGPWLESIKNDIPLDVYKTLQDPEIETFNIDLIVVLLNYICKGDPGAILVFLPGIGEITKVMRCMELTGFFNERHEIYPLHSKLATLEQHKIFMRPPLGVRKIILATNIAETSITIDDIVYVVDCGRIKVSGLNVEQNISTLKTEWVSKANLHQRRGRAGRCQPGICYCLLTSYRAGKLADRLLPELQRSNLLEPVLMVKKLRLGLAYTALQTVPSPPAEKTVESAVRHLQKCGALYKTETLTPLGWHLARLPVHPAAGKLLLFGALFGCLDRAASVAAVWSYKDPFLLVIGKEFEIKAVKRRLAMGEPSDHVAMSEAIMQWESCSYRDRRSFAYDNFLSYNTLELLVDMKKQLGENLTQMGFLSSSDLHAQWENRNWNNMSLFKAIVAAALYPNVAQVRWRNLKSVKKHTSIKAVCPEDGRVKIHNSSVMTSLHGTQRREGICTNPGANWLVYWLKQRMSDLFLIDVNLVYTLPLLFFGEFSVKEDLENPEDCLISITKTINVRCNKNTANTILKLRILLDKVLANKVTKTCPHSEKQSQFEDEVLKTVIELITAEDEQADYIEDDISGASDDNGH</sequence>
<dbReference type="GO" id="GO:0051880">
    <property type="term" value="F:G-quadruplex DNA binding"/>
    <property type="evidence" value="ECO:0007669"/>
    <property type="project" value="TreeGrafter"/>
</dbReference>
<feature type="region of interest" description="Disordered" evidence="8">
    <location>
        <begin position="183"/>
        <end position="204"/>
    </location>
</feature>
<gene>
    <name evidence="11" type="ORF">PMACD_LOCUS763</name>
</gene>
<feature type="domain" description="Helicase ATP-binding" evidence="9">
    <location>
        <begin position="331"/>
        <end position="499"/>
    </location>
</feature>
<keyword evidence="2" id="KW-0547">Nucleotide-binding</keyword>
<dbReference type="InterPro" id="IPR014001">
    <property type="entry name" value="Helicase_ATP-bd"/>
</dbReference>
<dbReference type="OrthoDB" id="5600252at2759"/>
<dbReference type="PROSITE" id="PS00690">
    <property type="entry name" value="DEAH_ATP_HELICASE"/>
    <property type="match status" value="1"/>
</dbReference>
<dbReference type="Gene3D" id="3.40.50.300">
    <property type="entry name" value="P-loop containing nucleotide triphosphate hydrolases"/>
    <property type="match status" value="2"/>
</dbReference>
<dbReference type="Pfam" id="PF21010">
    <property type="entry name" value="HA2_C"/>
    <property type="match status" value="1"/>
</dbReference>
<evidence type="ECO:0000256" key="8">
    <source>
        <dbReference type="SAM" id="MobiDB-lite"/>
    </source>
</evidence>
<feature type="domain" description="Helicase C-terminal" evidence="10">
    <location>
        <begin position="590"/>
        <end position="761"/>
    </location>
</feature>
<evidence type="ECO:0000256" key="1">
    <source>
        <dbReference type="ARBA" id="ARBA00012552"/>
    </source>
</evidence>
<dbReference type="PROSITE" id="PS51192">
    <property type="entry name" value="HELICASE_ATP_BIND_1"/>
    <property type="match status" value="1"/>
</dbReference>
<dbReference type="InterPro" id="IPR011545">
    <property type="entry name" value="DEAD/DEAH_box_helicase_dom"/>
</dbReference>
<evidence type="ECO:0000256" key="7">
    <source>
        <dbReference type="ARBA" id="ARBA00060772"/>
    </source>
</evidence>
<evidence type="ECO:0000313" key="12">
    <source>
        <dbReference type="Proteomes" id="UP000663880"/>
    </source>
</evidence>
<organism evidence="11 12">
    <name type="scientific">Pieris macdunnoughi</name>
    <dbReference type="NCBI Taxonomy" id="345717"/>
    <lineage>
        <taxon>Eukaryota</taxon>
        <taxon>Metazoa</taxon>
        <taxon>Ecdysozoa</taxon>
        <taxon>Arthropoda</taxon>
        <taxon>Hexapoda</taxon>
        <taxon>Insecta</taxon>
        <taxon>Pterygota</taxon>
        <taxon>Neoptera</taxon>
        <taxon>Endopterygota</taxon>
        <taxon>Lepidoptera</taxon>
        <taxon>Glossata</taxon>
        <taxon>Ditrysia</taxon>
        <taxon>Papilionoidea</taxon>
        <taxon>Pieridae</taxon>
        <taxon>Pierinae</taxon>
        <taxon>Pieris</taxon>
    </lineage>
</organism>
<dbReference type="Pfam" id="PF00271">
    <property type="entry name" value="Helicase_C"/>
    <property type="match status" value="1"/>
</dbReference>
<evidence type="ECO:0000313" key="11">
    <source>
        <dbReference type="EMBL" id="CAF4752164.1"/>
    </source>
</evidence>
<dbReference type="SMART" id="SM00490">
    <property type="entry name" value="HELICc"/>
    <property type="match status" value="1"/>
</dbReference>
<proteinExistence type="inferred from homology"/>
<keyword evidence="4" id="KW-0347">Helicase</keyword>
<keyword evidence="6" id="KW-0694">RNA-binding</keyword>
<protein>
    <recommendedName>
        <fullName evidence="1">RNA helicase</fullName>
        <ecNumber evidence="1">3.6.4.13</ecNumber>
    </recommendedName>
</protein>
<dbReference type="PANTHER" id="PTHR18934">
    <property type="entry name" value="ATP-DEPENDENT RNA HELICASE"/>
    <property type="match status" value="1"/>
</dbReference>
<dbReference type="PANTHER" id="PTHR18934:SF237">
    <property type="entry name" value="ATP-DEPENDENT DNA_RNA HELICASE DHX36"/>
    <property type="match status" value="1"/>
</dbReference>
<dbReference type="Proteomes" id="UP000663880">
    <property type="component" value="Unassembled WGS sequence"/>
</dbReference>
<evidence type="ECO:0000256" key="6">
    <source>
        <dbReference type="ARBA" id="ARBA00022884"/>
    </source>
</evidence>
<dbReference type="EC" id="3.6.4.13" evidence="1"/>
<dbReference type="InterPro" id="IPR007502">
    <property type="entry name" value="Helicase-assoc_dom"/>
</dbReference>
<evidence type="ECO:0000256" key="4">
    <source>
        <dbReference type="ARBA" id="ARBA00022806"/>
    </source>
</evidence>
<evidence type="ECO:0000256" key="3">
    <source>
        <dbReference type="ARBA" id="ARBA00022801"/>
    </source>
</evidence>
<reference evidence="11" key="1">
    <citation type="submission" date="2021-02" db="EMBL/GenBank/DDBJ databases">
        <authorList>
            <person name="Steward A R."/>
        </authorList>
    </citation>
    <scope>NUCLEOTIDE SEQUENCE</scope>
</reference>
<evidence type="ECO:0000259" key="10">
    <source>
        <dbReference type="PROSITE" id="PS51194"/>
    </source>
</evidence>
<evidence type="ECO:0000256" key="5">
    <source>
        <dbReference type="ARBA" id="ARBA00022840"/>
    </source>
</evidence>
<keyword evidence="12" id="KW-1185">Reference proteome</keyword>
<comment type="caution">
    <text evidence="11">The sequence shown here is derived from an EMBL/GenBank/DDBJ whole genome shotgun (WGS) entry which is preliminary data.</text>
</comment>
<dbReference type="CDD" id="cd17917">
    <property type="entry name" value="DEXHc_RHA-like"/>
    <property type="match status" value="1"/>
</dbReference>
<dbReference type="Pfam" id="PF00270">
    <property type="entry name" value="DEAD"/>
    <property type="match status" value="1"/>
</dbReference>
<dbReference type="GO" id="GO:0016787">
    <property type="term" value="F:hydrolase activity"/>
    <property type="evidence" value="ECO:0007669"/>
    <property type="project" value="UniProtKB-KW"/>
</dbReference>
<dbReference type="SMART" id="SM00487">
    <property type="entry name" value="DEXDc"/>
    <property type="match status" value="1"/>
</dbReference>
<evidence type="ECO:0000259" key="9">
    <source>
        <dbReference type="PROSITE" id="PS51192"/>
    </source>
</evidence>
<keyword evidence="3" id="KW-0378">Hydrolase</keyword>
<dbReference type="CDD" id="cd18791">
    <property type="entry name" value="SF2_C_RHA"/>
    <property type="match status" value="1"/>
</dbReference>
<keyword evidence="5" id="KW-0067">ATP-binding</keyword>
<dbReference type="FunFam" id="3.40.50.300:FF:000526">
    <property type="entry name" value="DExH-box ATP-dependent RNA helicase DExH3"/>
    <property type="match status" value="1"/>
</dbReference>
<dbReference type="GO" id="GO:0005524">
    <property type="term" value="F:ATP binding"/>
    <property type="evidence" value="ECO:0007669"/>
    <property type="project" value="UniProtKB-KW"/>
</dbReference>
<dbReference type="InterPro" id="IPR027417">
    <property type="entry name" value="P-loop_NTPase"/>
</dbReference>
<dbReference type="GO" id="GO:0003724">
    <property type="term" value="F:RNA helicase activity"/>
    <property type="evidence" value="ECO:0007669"/>
    <property type="project" value="UniProtKB-EC"/>
</dbReference>
<dbReference type="GO" id="GO:0005634">
    <property type="term" value="C:nucleus"/>
    <property type="evidence" value="ECO:0007669"/>
    <property type="project" value="TreeGrafter"/>
</dbReference>
<dbReference type="GO" id="GO:0002151">
    <property type="term" value="F:G-quadruplex RNA binding"/>
    <property type="evidence" value="ECO:0007669"/>
    <property type="project" value="TreeGrafter"/>
</dbReference>
<dbReference type="SMART" id="SM00847">
    <property type="entry name" value="HA2"/>
    <property type="match status" value="1"/>
</dbReference>
<dbReference type="InterPro" id="IPR002464">
    <property type="entry name" value="DNA/RNA_helicase_DEAH_CS"/>
</dbReference>
<dbReference type="EMBL" id="CAJOBZ010000001">
    <property type="protein sequence ID" value="CAF4752164.1"/>
    <property type="molecule type" value="Genomic_DNA"/>
</dbReference>
<dbReference type="AlphaFoldDB" id="A0A821LJT7"/>